<evidence type="ECO:0000313" key="1">
    <source>
        <dbReference type="EMBL" id="KAK8838565.1"/>
    </source>
</evidence>
<name>A0ABR2GZ95_9EUKA</name>
<dbReference type="EMBL" id="JAPFFF010000055">
    <property type="protein sequence ID" value="KAK8838565.1"/>
    <property type="molecule type" value="Genomic_DNA"/>
</dbReference>
<protein>
    <recommendedName>
        <fullName evidence="3">SCP domain-containing protein</fullName>
    </recommendedName>
</protein>
<evidence type="ECO:0000313" key="2">
    <source>
        <dbReference type="Proteomes" id="UP001470230"/>
    </source>
</evidence>
<accession>A0ABR2GZ95</accession>
<evidence type="ECO:0008006" key="3">
    <source>
        <dbReference type="Google" id="ProtNLM"/>
    </source>
</evidence>
<gene>
    <name evidence="1" type="ORF">M9Y10_033197</name>
</gene>
<organism evidence="1 2">
    <name type="scientific">Tritrichomonas musculus</name>
    <dbReference type="NCBI Taxonomy" id="1915356"/>
    <lineage>
        <taxon>Eukaryota</taxon>
        <taxon>Metamonada</taxon>
        <taxon>Parabasalia</taxon>
        <taxon>Tritrichomonadida</taxon>
        <taxon>Tritrichomonadidae</taxon>
        <taxon>Tritrichomonas</taxon>
    </lineage>
</organism>
<dbReference type="Proteomes" id="UP001470230">
    <property type="component" value="Unassembled WGS sequence"/>
</dbReference>
<reference evidence="1 2" key="1">
    <citation type="submission" date="2024-04" db="EMBL/GenBank/DDBJ databases">
        <title>Tritrichomonas musculus Genome.</title>
        <authorList>
            <person name="Alves-Ferreira E."/>
            <person name="Grigg M."/>
            <person name="Lorenzi H."/>
            <person name="Galac M."/>
        </authorList>
    </citation>
    <scope>NUCLEOTIDE SEQUENCE [LARGE SCALE GENOMIC DNA]</scope>
    <source>
        <strain evidence="1 2">EAF2021</strain>
    </source>
</reference>
<proteinExistence type="predicted"/>
<comment type="caution">
    <text evidence="1">The sequence shown here is derived from an EMBL/GenBank/DDBJ whole genome shotgun (WGS) entry which is preliminary data.</text>
</comment>
<sequence>MKSNVFENAKATAKNFCYCSDQINPIAVLFGSLVNDPPHRENILGPYNSIGLSVGKNEK</sequence>
<keyword evidence="2" id="KW-1185">Reference proteome</keyword>